<keyword evidence="2" id="KW-0689">Ribosomal protein</keyword>
<feature type="compositionally biased region" description="Polar residues" evidence="1">
    <location>
        <begin position="21"/>
        <end position="31"/>
    </location>
</feature>
<accession>A0AAV8CJA2</accession>
<evidence type="ECO:0000256" key="1">
    <source>
        <dbReference type="SAM" id="MobiDB-lite"/>
    </source>
</evidence>
<organism evidence="2 3">
    <name type="scientific">Rhynchospora pubera</name>
    <dbReference type="NCBI Taxonomy" id="906938"/>
    <lineage>
        <taxon>Eukaryota</taxon>
        <taxon>Viridiplantae</taxon>
        <taxon>Streptophyta</taxon>
        <taxon>Embryophyta</taxon>
        <taxon>Tracheophyta</taxon>
        <taxon>Spermatophyta</taxon>
        <taxon>Magnoliopsida</taxon>
        <taxon>Liliopsida</taxon>
        <taxon>Poales</taxon>
        <taxon>Cyperaceae</taxon>
        <taxon>Cyperoideae</taxon>
        <taxon>Rhynchosporeae</taxon>
        <taxon>Rhynchospora</taxon>
    </lineage>
</organism>
<reference evidence="2" key="1">
    <citation type="submission" date="2022-08" db="EMBL/GenBank/DDBJ databases">
        <authorList>
            <person name="Marques A."/>
        </authorList>
    </citation>
    <scope>NUCLEOTIDE SEQUENCE</scope>
    <source>
        <strain evidence="2">RhyPub2mFocal</strain>
        <tissue evidence="2">Leaves</tissue>
    </source>
</reference>
<gene>
    <name evidence="2" type="ORF">LUZ62_090335</name>
</gene>
<dbReference type="GO" id="GO:0003735">
    <property type="term" value="F:structural constituent of ribosome"/>
    <property type="evidence" value="ECO:0007669"/>
    <property type="project" value="InterPro"/>
</dbReference>
<feature type="compositionally biased region" description="Basic residues" evidence="1">
    <location>
        <begin position="40"/>
        <end position="57"/>
    </location>
</feature>
<comment type="caution">
    <text evidence="2">The sequence shown here is derived from an EMBL/GenBank/DDBJ whole genome shotgun (WGS) entry which is preliminary data.</text>
</comment>
<evidence type="ECO:0000313" key="2">
    <source>
        <dbReference type="EMBL" id="KAJ4755930.1"/>
    </source>
</evidence>
<dbReference type="GO" id="GO:0006412">
    <property type="term" value="P:translation"/>
    <property type="evidence" value="ECO:0007669"/>
    <property type="project" value="InterPro"/>
</dbReference>
<feature type="region of interest" description="Disordered" evidence="1">
    <location>
        <begin position="1"/>
        <end position="103"/>
    </location>
</feature>
<dbReference type="InterPro" id="IPR020526">
    <property type="entry name" value="Ribosomal_cL38"/>
</dbReference>
<dbReference type="Pfam" id="PF17257">
    <property type="entry name" value="DUF5323"/>
    <property type="match status" value="1"/>
</dbReference>
<evidence type="ECO:0000313" key="3">
    <source>
        <dbReference type="Proteomes" id="UP001140206"/>
    </source>
</evidence>
<dbReference type="GO" id="GO:0009507">
    <property type="term" value="C:chloroplast"/>
    <property type="evidence" value="ECO:0007669"/>
    <property type="project" value="InterPro"/>
</dbReference>
<feature type="compositionally biased region" description="Low complexity" evidence="1">
    <location>
        <begin position="91"/>
        <end position="103"/>
    </location>
</feature>
<dbReference type="GO" id="GO:0005840">
    <property type="term" value="C:ribosome"/>
    <property type="evidence" value="ECO:0007669"/>
    <property type="project" value="UniProtKB-KW"/>
</dbReference>
<proteinExistence type="predicted"/>
<dbReference type="PANTHER" id="PTHR36798">
    <property type="entry name" value="50S RIBOSOMAL PROTEIN 6, CHLOROPLASTIC"/>
    <property type="match status" value="1"/>
</dbReference>
<keyword evidence="2" id="KW-0687">Ribonucleoprotein</keyword>
<feature type="compositionally biased region" description="Pro residues" evidence="1">
    <location>
        <begin position="68"/>
        <end position="77"/>
    </location>
</feature>
<dbReference type="GO" id="GO:0019843">
    <property type="term" value="F:rRNA binding"/>
    <property type="evidence" value="ECO:0007669"/>
    <property type="project" value="InterPro"/>
</dbReference>
<feature type="compositionally biased region" description="Basic and acidic residues" evidence="1">
    <location>
        <begin position="58"/>
        <end position="67"/>
    </location>
</feature>
<keyword evidence="3" id="KW-1185">Reference proteome</keyword>
<dbReference type="EMBL" id="JAMFTS010000005">
    <property type="protein sequence ID" value="KAJ4755930.1"/>
    <property type="molecule type" value="Genomic_DNA"/>
</dbReference>
<dbReference type="PANTHER" id="PTHR36798:SF2">
    <property type="entry name" value="LARGE RIBOSOMAL SUBUNIT PROTEIN CL38"/>
    <property type="match status" value="1"/>
</dbReference>
<name>A0AAV8CJA2_9POAL</name>
<dbReference type="Proteomes" id="UP001140206">
    <property type="component" value="Chromosome 5"/>
</dbReference>
<sequence>MASLTSLFTKTPIPTPVYTKPKTSLAGTRSTPILIECSSRPRKKATAHHAKTRPKKHALWDIKREPTKYPPLPPLPPDWTLDEPGSGAGNAAVAVAEPPEAKE</sequence>
<protein>
    <submittedName>
        <fullName evidence="2">50S ribosomal protein 6</fullName>
    </submittedName>
</protein>
<dbReference type="AlphaFoldDB" id="A0AAV8CJA2"/>